<dbReference type="Proteomes" id="UP000279962">
    <property type="component" value="Chromosome"/>
</dbReference>
<dbReference type="RefSeq" id="WP_087552719.1">
    <property type="nucleotide sequence ID" value="NZ_CP033133.1"/>
</dbReference>
<evidence type="ECO:0000313" key="2">
    <source>
        <dbReference type="EMBL" id="AYO56248.1"/>
    </source>
</evidence>
<dbReference type="AlphaFoldDB" id="A0A3G2T7H1"/>
<organism evidence="2 3">
    <name type="scientific">Acinetobacter wuhouensis</name>
    <dbReference type="NCBI Taxonomy" id="1879050"/>
    <lineage>
        <taxon>Bacteria</taxon>
        <taxon>Pseudomonadati</taxon>
        <taxon>Pseudomonadota</taxon>
        <taxon>Gammaproteobacteria</taxon>
        <taxon>Moraxellales</taxon>
        <taxon>Moraxellaceae</taxon>
        <taxon>Acinetobacter</taxon>
    </lineage>
</organism>
<dbReference type="GO" id="GO:0005524">
    <property type="term" value="F:ATP binding"/>
    <property type="evidence" value="ECO:0007669"/>
    <property type="project" value="InterPro"/>
</dbReference>
<feature type="domain" description="Peptidase C39" evidence="1">
    <location>
        <begin position="13"/>
        <end position="70"/>
    </location>
</feature>
<sequence length="177" mass="20181">MSVQLPDELLDLEANCGIYAIWMIFNHYGVDLHIPDLVKLCKHNDQDGAFGISLAVALQKLGLDVTFYSDEDLAQHSTEVEFYQEAQVLGISVQQPSCSYQDIQYAVENGNFVIVYYDTLEGVGYHSLVYSIDDVEISFFDSFEPMPKTVFEQQRQVEGICRQVIIVDDRKFCMRDA</sequence>
<dbReference type="EMBL" id="CP033133">
    <property type="protein sequence ID" value="AYO56248.1"/>
    <property type="molecule type" value="Genomic_DNA"/>
</dbReference>
<gene>
    <name evidence="2" type="ORF">CDG68_06400</name>
</gene>
<proteinExistence type="predicted"/>
<dbReference type="GO" id="GO:0008233">
    <property type="term" value="F:peptidase activity"/>
    <property type="evidence" value="ECO:0007669"/>
    <property type="project" value="InterPro"/>
</dbReference>
<reference evidence="2 3" key="1">
    <citation type="submission" date="2018-10" db="EMBL/GenBank/DDBJ databases">
        <title>The complete genome of Acinetobacter wuhouensis strain WCHAW010062.</title>
        <authorList>
            <person name="Hu Y."/>
            <person name="Long H."/>
            <person name="Feng Y."/>
            <person name="Zong Z."/>
        </authorList>
    </citation>
    <scope>NUCLEOTIDE SEQUENCE [LARGE SCALE GENOMIC DNA]</scope>
    <source>
        <strain evidence="2 3">WCHAW010062</strain>
    </source>
</reference>
<protein>
    <submittedName>
        <fullName evidence="2">Peptidase C39</fullName>
    </submittedName>
</protein>
<dbReference type="GO" id="GO:0006508">
    <property type="term" value="P:proteolysis"/>
    <property type="evidence" value="ECO:0007669"/>
    <property type="project" value="InterPro"/>
</dbReference>
<dbReference type="InterPro" id="IPR005074">
    <property type="entry name" value="Peptidase_C39"/>
</dbReference>
<evidence type="ECO:0000259" key="1">
    <source>
        <dbReference type="Pfam" id="PF03412"/>
    </source>
</evidence>
<name>A0A3G2T7H1_9GAMM</name>
<dbReference type="Gene3D" id="3.90.70.10">
    <property type="entry name" value="Cysteine proteinases"/>
    <property type="match status" value="1"/>
</dbReference>
<evidence type="ECO:0000313" key="3">
    <source>
        <dbReference type="Proteomes" id="UP000279962"/>
    </source>
</evidence>
<accession>A0A3G2T7H1</accession>
<dbReference type="GO" id="GO:0016020">
    <property type="term" value="C:membrane"/>
    <property type="evidence" value="ECO:0007669"/>
    <property type="project" value="InterPro"/>
</dbReference>
<dbReference type="Pfam" id="PF03412">
    <property type="entry name" value="Peptidase_C39"/>
    <property type="match status" value="1"/>
</dbReference>